<feature type="compositionally biased region" description="Acidic residues" evidence="2">
    <location>
        <begin position="9"/>
        <end position="43"/>
    </location>
</feature>
<dbReference type="SUPFAM" id="SSF55724">
    <property type="entry name" value="Mog1p/PsbP-like"/>
    <property type="match status" value="1"/>
</dbReference>
<dbReference type="STRING" id="436017.A4S0V8"/>
<dbReference type="Pfam" id="PF01789">
    <property type="entry name" value="PsbP"/>
    <property type="match status" value="1"/>
</dbReference>
<reference evidence="4 5" key="1">
    <citation type="journal article" date="2007" name="Proc. Natl. Acad. Sci. U.S.A.">
        <title>The tiny eukaryote Ostreococcus provides genomic insights into the paradox of plankton speciation.</title>
        <authorList>
            <person name="Palenik B."/>
            <person name="Grimwood J."/>
            <person name="Aerts A."/>
            <person name="Rouze P."/>
            <person name="Salamov A."/>
            <person name="Putnam N."/>
            <person name="Dupont C."/>
            <person name="Jorgensen R."/>
            <person name="Derelle E."/>
            <person name="Rombauts S."/>
            <person name="Zhou K."/>
            <person name="Otillar R."/>
            <person name="Merchant S.S."/>
            <person name="Podell S."/>
            <person name="Gaasterland T."/>
            <person name="Napoli C."/>
            <person name="Gendler K."/>
            <person name="Manuell A."/>
            <person name="Tai V."/>
            <person name="Vallon O."/>
            <person name="Piganeau G."/>
            <person name="Jancek S."/>
            <person name="Heijde M."/>
            <person name="Jabbari K."/>
            <person name="Bowler C."/>
            <person name="Lohr M."/>
            <person name="Robbens S."/>
            <person name="Werner G."/>
            <person name="Dubchak I."/>
            <person name="Pazour G.J."/>
            <person name="Ren Q."/>
            <person name="Paulsen I."/>
            <person name="Delwiche C."/>
            <person name="Schmutz J."/>
            <person name="Rokhsar D."/>
            <person name="Van de Peer Y."/>
            <person name="Moreau H."/>
            <person name="Grigoriev I.V."/>
        </authorList>
    </citation>
    <scope>NUCLEOTIDE SEQUENCE [LARGE SCALE GENOMIC DNA]</scope>
    <source>
        <strain evidence="4 5">CCE9901</strain>
    </source>
</reference>
<feature type="coiled-coil region" evidence="1">
    <location>
        <begin position="624"/>
        <end position="651"/>
    </location>
</feature>
<dbReference type="EMBL" id="CP000588">
    <property type="protein sequence ID" value="ABO97337.1"/>
    <property type="molecule type" value="Genomic_DNA"/>
</dbReference>
<dbReference type="PANTHER" id="PTHR31407">
    <property type="match status" value="1"/>
</dbReference>
<dbReference type="RefSeq" id="XP_001419044.1">
    <property type="nucleotide sequence ID" value="XM_001419007.1"/>
</dbReference>
<evidence type="ECO:0000256" key="1">
    <source>
        <dbReference type="SAM" id="Coils"/>
    </source>
</evidence>
<feature type="region of interest" description="Disordered" evidence="2">
    <location>
        <begin position="497"/>
        <end position="516"/>
    </location>
</feature>
<protein>
    <recommendedName>
        <fullName evidence="3">PsbP C-terminal domain-containing protein</fullName>
    </recommendedName>
</protein>
<dbReference type="GO" id="GO:0019898">
    <property type="term" value="C:extrinsic component of membrane"/>
    <property type="evidence" value="ECO:0007669"/>
    <property type="project" value="InterPro"/>
</dbReference>
<feature type="region of interest" description="Disordered" evidence="2">
    <location>
        <begin position="522"/>
        <end position="571"/>
    </location>
</feature>
<feature type="compositionally biased region" description="Low complexity" evidence="2">
    <location>
        <begin position="45"/>
        <end position="55"/>
    </location>
</feature>
<feature type="domain" description="PsbP C-terminal" evidence="3">
    <location>
        <begin position="725"/>
        <end position="836"/>
    </location>
</feature>
<dbReference type="KEGG" id="olu:OSTLU_24883"/>
<name>A4S0V8_OSTLU</name>
<feature type="compositionally biased region" description="Low complexity" evidence="2">
    <location>
        <begin position="544"/>
        <end position="558"/>
    </location>
</feature>
<keyword evidence="1" id="KW-0175">Coiled coil</keyword>
<dbReference type="OrthoDB" id="498266at2759"/>
<feature type="region of interest" description="Disordered" evidence="2">
    <location>
        <begin position="1"/>
        <end position="140"/>
    </location>
</feature>
<gene>
    <name evidence="4" type="ORF">OSTLU_24883</name>
</gene>
<dbReference type="GO" id="GO:0005509">
    <property type="term" value="F:calcium ion binding"/>
    <property type="evidence" value="ECO:0007669"/>
    <property type="project" value="InterPro"/>
</dbReference>
<dbReference type="Gene3D" id="3.40.1000.10">
    <property type="entry name" value="Mog1/PsbP, alpha/beta/alpha sandwich"/>
    <property type="match status" value="1"/>
</dbReference>
<feature type="compositionally biased region" description="Acidic residues" evidence="2">
    <location>
        <begin position="62"/>
        <end position="71"/>
    </location>
</feature>
<dbReference type="GO" id="GO:0009654">
    <property type="term" value="C:photosystem II oxygen evolving complex"/>
    <property type="evidence" value="ECO:0007669"/>
    <property type="project" value="InterPro"/>
</dbReference>
<keyword evidence="5" id="KW-1185">Reference proteome</keyword>
<feature type="compositionally biased region" description="Acidic residues" evidence="2">
    <location>
        <begin position="114"/>
        <end position="140"/>
    </location>
</feature>
<dbReference type="GeneID" id="5003331"/>
<evidence type="ECO:0000313" key="4">
    <source>
        <dbReference type="EMBL" id="ABO97337.1"/>
    </source>
</evidence>
<dbReference type="PANTHER" id="PTHR31407:SF16">
    <property type="entry name" value="PSBP DOMAIN-CONTAINING PROTEIN 7, CHLOROPLASTIC"/>
    <property type="match status" value="1"/>
</dbReference>
<proteinExistence type="predicted"/>
<accession>A4S0V8</accession>
<sequence length="853" mass="91919">MATTTSSEANDEDARTEEEGDEDEDAVETVDDEDAVETVDDEATTTKTTAKTTTTMPTVEDVNAEDADDSITEGAGAEEVRSADAAFESEAAPTRSVGAEKQPKPSAVARAGADEADEADGEEIEGGEGEAKEDEEEELSEEEALAIIEKEMKDRLKALYGEPTEKQKKWVSKVKEVHNLEGAASFTEDDTTCGSTGGLAVFTIWHHVHELARDAIATFVGAKAEESNSPHSLLSLRAKALKLVAAYDFEFKGTGKARNECIANYFTRQKVHEVVTVLERQKEEKHAYAHKTFDHTIHEDDTEDDSAEAIEMRERRIGRVAYELKKTIIGQLDAVEDEAGGGKDEADEQAGGTTLVLALNCRAQHQHRLVAAIMHAVRARFGLGVADFTLVVGKKAVNDELTTLIGESYDSLMSKRTDSSASTDAVKSRVAVCPDLPGIAFSEKEEQPERELTAMEKAMREAEDHVMREHQATGDPTNPQHMNAGGDLGMQALPGMPNIFDSKNAGHTSDGSARKEARAHFGLSDRQIGSHDTRHLGGGASAASRQPSRQPQTRQRTQGGFNALPKMNDPLDSYLNAPSSSCRTRVEFGDDVNVDTASLSSRRRALGAFACASLSVAISLTSTSTEFAARADDEDEELAELEANMKRVMETNSGEQTFVRQIGLRSSDKAKGVRACTFEVSSLWRVDGARVVDAMTTEWGTIVDPVNGEAVQGARAFATPDFGVKSIDDLGKPENVAVAKVLGLDGEDSYRRADMLGAAKRVDASTGQVYYDWELVASPPAKSCPSAVGCLYPEHIYLISASVLDGVLYVLSLDATPAQWRVTGNSVKRIRNSFTVGVADEAPTSQIVDAATA</sequence>
<organism evidence="4 5">
    <name type="scientific">Ostreococcus lucimarinus (strain CCE9901)</name>
    <dbReference type="NCBI Taxonomy" id="436017"/>
    <lineage>
        <taxon>Eukaryota</taxon>
        <taxon>Viridiplantae</taxon>
        <taxon>Chlorophyta</taxon>
        <taxon>Mamiellophyceae</taxon>
        <taxon>Mamiellales</taxon>
        <taxon>Bathycoccaceae</taxon>
        <taxon>Ostreococcus</taxon>
    </lineage>
</organism>
<dbReference type="Gramene" id="ABO97337">
    <property type="protein sequence ID" value="ABO97337"/>
    <property type="gene ID" value="OSTLU_24883"/>
</dbReference>
<dbReference type="GO" id="GO:0015979">
    <property type="term" value="P:photosynthesis"/>
    <property type="evidence" value="ECO:0007669"/>
    <property type="project" value="InterPro"/>
</dbReference>
<dbReference type="Proteomes" id="UP000001568">
    <property type="component" value="Chromosome 8"/>
</dbReference>
<evidence type="ECO:0000313" key="5">
    <source>
        <dbReference type="Proteomes" id="UP000001568"/>
    </source>
</evidence>
<dbReference type="InterPro" id="IPR016123">
    <property type="entry name" value="Mog1/PsbP_a/b/a-sand"/>
</dbReference>
<feature type="region of interest" description="Disordered" evidence="2">
    <location>
        <begin position="468"/>
        <end position="487"/>
    </location>
</feature>
<dbReference type="HOGENOM" id="CLU_016871_0_0_1"/>
<dbReference type="InterPro" id="IPR002683">
    <property type="entry name" value="PsbP_C"/>
</dbReference>
<dbReference type="AlphaFoldDB" id="A4S0V8"/>
<evidence type="ECO:0000256" key="2">
    <source>
        <dbReference type="SAM" id="MobiDB-lite"/>
    </source>
</evidence>
<evidence type="ECO:0000259" key="3">
    <source>
        <dbReference type="Pfam" id="PF01789"/>
    </source>
</evidence>